<dbReference type="GO" id="GO:0015689">
    <property type="term" value="P:molybdate ion transport"/>
    <property type="evidence" value="ECO:0007669"/>
    <property type="project" value="UniProtKB-UniRule"/>
</dbReference>
<evidence type="ECO:0000256" key="1">
    <source>
        <dbReference type="ARBA" id="ARBA00008110"/>
    </source>
</evidence>
<dbReference type="RefSeq" id="WP_168876120.1">
    <property type="nucleotide sequence ID" value="NZ_JABAIM010000001.1"/>
</dbReference>
<dbReference type="InterPro" id="IPR005116">
    <property type="entry name" value="Transp-assoc_OB_typ1"/>
</dbReference>
<comment type="caution">
    <text evidence="8">The sequence shown here is derived from an EMBL/GenBank/DDBJ whole genome shotgun (WGS) entry which is preliminary data.</text>
</comment>
<dbReference type="InterPro" id="IPR036390">
    <property type="entry name" value="WH_DNA-bd_sf"/>
</dbReference>
<dbReference type="AlphaFoldDB" id="A0A847S611"/>
<name>A0A847S611_9NEIS</name>
<proteinExistence type="inferred from homology"/>
<accession>A0A847S611</accession>
<dbReference type="GO" id="GO:0003700">
    <property type="term" value="F:DNA-binding transcription factor activity"/>
    <property type="evidence" value="ECO:0007669"/>
    <property type="project" value="InterPro"/>
</dbReference>
<dbReference type="Pfam" id="PF03459">
    <property type="entry name" value="TOBE"/>
    <property type="match status" value="2"/>
</dbReference>
<dbReference type="InterPro" id="IPR051815">
    <property type="entry name" value="Molybdate_resp_trans_reg"/>
</dbReference>
<feature type="domain" description="Mop" evidence="7">
    <location>
        <begin position="202"/>
        <end position="265"/>
    </location>
</feature>
<evidence type="ECO:0000256" key="6">
    <source>
        <dbReference type="PIRSR" id="PIRSR005763-1"/>
    </source>
</evidence>
<evidence type="ECO:0000313" key="9">
    <source>
        <dbReference type="Proteomes" id="UP000587991"/>
    </source>
</evidence>
<dbReference type="InterPro" id="IPR008995">
    <property type="entry name" value="Mo/tungstate-bd_C_term_dom"/>
</dbReference>
<evidence type="ECO:0000256" key="2">
    <source>
        <dbReference type="ARBA" id="ARBA00022448"/>
    </source>
</evidence>
<gene>
    <name evidence="8" type="ORF">HF682_04985</name>
</gene>
<keyword evidence="3 5" id="KW-0500">Molybdenum</keyword>
<keyword evidence="4" id="KW-0677">Repeat</keyword>
<reference evidence="8 9" key="1">
    <citation type="submission" date="2020-04" db="EMBL/GenBank/DDBJ databases">
        <title>Draft genome of Leeia sp. IMCC25680.</title>
        <authorList>
            <person name="Song J."/>
            <person name="Cho J.-C."/>
        </authorList>
    </citation>
    <scope>NUCLEOTIDE SEQUENCE [LARGE SCALE GENOMIC DNA]</scope>
    <source>
        <strain evidence="8 9">IMCC25680</strain>
    </source>
</reference>
<dbReference type="NCBIfam" id="TIGR00638">
    <property type="entry name" value="Mop"/>
    <property type="match status" value="1"/>
</dbReference>
<dbReference type="GO" id="GO:0030151">
    <property type="term" value="F:molybdenum ion binding"/>
    <property type="evidence" value="ECO:0007669"/>
    <property type="project" value="UniProtKB-UniRule"/>
</dbReference>
<feature type="region of interest" description="Required for dimer formation and molybdate binding" evidence="6">
    <location>
        <begin position="131"/>
        <end position="139"/>
    </location>
</feature>
<dbReference type="Pfam" id="PF00126">
    <property type="entry name" value="HTH_1"/>
    <property type="match status" value="1"/>
</dbReference>
<keyword evidence="2 5" id="KW-0813">Transport</keyword>
<dbReference type="Gene3D" id="1.10.10.10">
    <property type="entry name" value="Winged helix-like DNA-binding domain superfamily/Winged helix DNA-binding domain"/>
    <property type="match status" value="1"/>
</dbReference>
<dbReference type="PIRSF" id="PIRSF005763">
    <property type="entry name" value="Txn_reg_ModE"/>
    <property type="match status" value="1"/>
</dbReference>
<dbReference type="Proteomes" id="UP000587991">
    <property type="component" value="Unassembled WGS sequence"/>
</dbReference>
<comment type="similarity">
    <text evidence="1 5">Belongs to the ModE family.</text>
</comment>
<evidence type="ECO:0000256" key="3">
    <source>
        <dbReference type="ARBA" id="ARBA00022505"/>
    </source>
</evidence>
<evidence type="ECO:0000259" key="7">
    <source>
        <dbReference type="PROSITE" id="PS51866"/>
    </source>
</evidence>
<dbReference type="InterPro" id="IPR004606">
    <property type="entry name" value="Mop_domain"/>
</dbReference>
<dbReference type="SUPFAM" id="SSF46785">
    <property type="entry name" value="Winged helix' DNA-binding domain"/>
    <property type="match status" value="1"/>
</dbReference>
<sequence length="267" mass="28130">MQAEAGEWDVQGSIWLQSGAQKLGSSLHMALLAQLDDCGSITKAAQTVGLSYKAAWEAINHMNSLAETPLVERLAGGKGGGGTRLTPRGQQLVANFRRIEQEHQRFLGRLAGLADGLPEDYQLLRRMTMRTSARNQFAGTIQTLQRGAVNDEVVLDVADGFQLVATITRDSSEALALQPGMTAFALIKASSVLLVSEAGQARFATRNVLPATVAQVRPGAVNAEVSLSLASGHTLIAQASMDALIVQPGQAVTALFQASSVIIGVLG</sequence>
<dbReference type="InterPro" id="IPR036388">
    <property type="entry name" value="WH-like_DNA-bd_sf"/>
</dbReference>
<keyword evidence="9" id="KW-1185">Reference proteome</keyword>
<evidence type="ECO:0000313" key="8">
    <source>
        <dbReference type="EMBL" id="NLR74507.1"/>
    </source>
</evidence>
<dbReference type="Gene3D" id="2.40.50.100">
    <property type="match status" value="2"/>
</dbReference>
<dbReference type="SUPFAM" id="SSF50331">
    <property type="entry name" value="MOP-like"/>
    <property type="match status" value="2"/>
</dbReference>
<protein>
    <submittedName>
        <fullName evidence="8">TOBE domain-containing protein</fullName>
    </submittedName>
</protein>
<dbReference type="InterPro" id="IPR000847">
    <property type="entry name" value="LysR_HTH_N"/>
</dbReference>
<dbReference type="PANTHER" id="PTHR30432">
    <property type="entry name" value="TRANSCRIPTIONAL REGULATOR MODE"/>
    <property type="match status" value="1"/>
</dbReference>
<dbReference type="PROSITE" id="PS51866">
    <property type="entry name" value="MOP"/>
    <property type="match status" value="2"/>
</dbReference>
<dbReference type="InterPro" id="IPR016462">
    <property type="entry name" value="ModE"/>
</dbReference>
<feature type="domain" description="Mop" evidence="7">
    <location>
        <begin position="130"/>
        <end position="196"/>
    </location>
</feature>
<dbReference type="PANTHER" id="PTHR30432:SF1">
    <property type="entry name" value="DNA-BINDING TRANSCRIPTIONAL DUAL REGULATOR MODE"/>
    <property type="match status" value="1"/>
</dbReference>
<organism evidence="8 9">
    <name type="scientific">Leeia aquatica</name>
    <dbReference type="NCBI Taxonomy" id="2725557"/>
    <lineage>
        <taxon>Bacteria</taxon>
        <taxon>Pseudomonadati</taxon>
        <taxon>Pseudomonadota</taxon>
        <taxon>Betaproteobacteria</taxon>
        <taxon>Neisseriales</taxon>
        <taxon>Leeiaceae</taxon>
        <taxon>Leeia</taxon>
    </lineage>
</organism>
<dbReference type="EMBL" id="JABAIM010000001">
    <property type="protein sequence ID" value="NLR74507.1"/>
    <property type="molecule type" value="Genomic_DNA"/>
</dbReference>
<evidence type="ECO:0000256" key="4">
    <source>
        <dbReference type="ARBA" id="ARBA00022737"/>
    </source>
</evidence>
<evidence type="ECO:0000256" key="5">
    <source>
        <dbReference type="PIRNR" id="PIRNR005763"/>
    </source>
</evidence>